<evidence type="ECO:0000313" key="1">
    <source>
        <dbReference type="EMBL" id="ABA98164.1"/>
    </source>
</evidence>
<dbReference type="AlphaFoldDB" id="Q2QRC8"/>
<proteinExistence type="predicted"/>
<accession>Q2QRC8</accession>
<gene>
    <name evidence="1" type="ordered locus">LOC_Os12g28010</name>
</gene>
<organism evidence="1">
    <name type="scientific">Oryza sativa subsp. japonica</name>
    <name type="common">Rice</name>
    <dbReference type="NCBI Taxonomy" id="39947"/>
    <lineage>
        <taxon>Eukaryota</taxon>
        <taxon>Viridiplantae</taxon>
        <taxon>Streptophyta</taxon>
        <taxon>Embryophyta</taxon>
        <taxon>Tracheophyta</taxon>
        <taxon>Spermatophyta</taxon>
        <taxon>Magnoliopsida</taxon>
        <taxon>Liliopsida</taxon>
        <taxon>Poales</taxon>
        <taxon>Poaceae</taxon>
        <taxon>BOP clade</taxon>
        <taxon>Oryzoideae</taxon>
        <taxon>Oryzeae</taxon>
        <taxon>Oryzinae</taxon>
        <taxon>Oryza</taxon>
        <taxon>Oryza sativa</taxon>
    </lineage>
</organism>
<name>Q2QRC8_ORYSJ</name>
<reference evidence="1" key="3">
    <citation type="submission" date="2006-01" db="EMBL/GenBank/DDBJ databases">
        <authorList>
            <person name="Buell R."/>
        </authorList>
    </citation>
    <scope>NUCLEOTIDE SEQUENCE</scope>
</reference>
<reference evidence="1" key="1">
    <citation type="journal article" date="2005" name="BMC Biol.">
        <title>The sequence of rice chromosomes 11 and 12, rich in disease resistance genes and recent gene duplications.</title>
        <authorList>
            <consortium name="The rice chromosomes 11 and 12 sequencing consortia"/>
        </authorList>
    </citation>
    <scope>NUCLEOTIDE SEQUENCE [LARGE SCALE GENOMIC DNA]</scope>
</reference>
<sequence>MCMTRVVIRPSSGQDSSSLLGDWSSVNVIYVACPLLRVNGGLLRKSQAQSSSIITDRYRYIRHVSTQEQLSTRVGCGRVHHIIENDLNKCRVVAPNLPTKTDNLSHSTGHGWTT</sequence>
<dbReference type="EMBL" id="DP000011">
    <property type="protein sequence ID" value="ABA98164.1"/>
    <property type="molecule type" value="Genomic_DNA"/>
</dbReference>
<protein>
    <submittedName>
        <fullName evidence="1">Uncharacterized protein</fullName>
    </submittedName>
</protein>
<reference evidence="1" key="2">
    <citation type="submission" date="2005-04" db="EMBL/GenBank/DDBJ databases">
        <authorList>
            <person name="Buell C.R."/>
            <person name="Wing R.A."/>
            <person name="McCombie W.A."/>
            <person name="Ouyang S."/>
        </authorList>
    </citation>
    <scope>NUCLEOTIDE SEQUENCE</scope>
</reference>